<evidence type="ECO:0000313" key="8">
    <source>
        <dbReference type="Proteomes" id="UP000290527"/>
    </source>
</evidence>
<dbReference type="InterPro" id="IPR027510">
    <property type="entry name" value="HMPDK_MptE"/>
</dbReference>
<gene>
    <name evidence="5" type="primary">mptE</name>
    <name evidence="7" type="ORF">MHHB_P0567</name>
</gene>
<dbReference type="UniPathway" id="UPA00065"/>
<dbReference type="EMBL" id="BFAX01000003">
    <property type="protein sequence ID" value="GBF36337.1"/>
    <property type="molecule type" value="Genomic_DNA"/>
</dbReference>
<dbReference type="OrthoDB" id="34207at2157"/>
<dbReference type="EC" id="2.7.6.3" evidence="5"/>
<comment type="similarity">
    <text evidence="5">Belongs to the archaeal 6-HMPDK family.</text>
</comment>
<dbReference type="PANTHER" id="PTHR39648">
    <property type="entry name" value="6-HYDROXYMETHYL-7,8-DIHYDROPTERIN PYROPHOSPHOKINASE"/>
    <property type="match status" value="1"/>
</dbReference>
<dbReference type="Pfam" id="PF01973">
    <property type="entry name" value="MptE-like"/>
    <property type="match status" value="1"/>
</dbReference>
<evidence type="ECO:0000313" key="7">
    <source>
        <dbReference type="EMBL" id="GBF36337.1"/>
    </source>
</evidence>
<comment type="caution">
    <text evidence="7">The sequence shown here is derived from an EMBL/GenBank/DDBJ whole genome shotgun (WGS) entry which is preliminary data.</text>
</comment>
<organism evidence="7 8">
    <name type="scientific">Methanofervidicoccus abyssi</name>
    <dbReference type="NCBI Taxonomy" id="2082189"/>
    <lineage>
        <taxon>Archaea</taxon>
        <taxon>Methanobacteriati</taxon>
        <taxon>Methanobacteriota</taxon>
        <taxon>Methanomada group</taxon>
        <taxon>Methanococci</taxon>
        <taxon>Methanococcales</taxon>
        <taxon>Methanofervidicoccus</taxon>
    </lineage>
</organism>
<evidence type="ECO:0000256" key="5">
    <source>
        <dbReference type="HAMAP-Rule" id="MF_02131"/>
    </source>
</evidence>
<dbReference type="HAMAP" id="MF_02131">
    <property type="entry name" value="HMPDK_arch"/>
    <property type="match status" value="1"/>
</dbReference>
<comment type="function">
    <text evidence="5">Catalyzes the transfer of diphosphate from ATP to 6-hydroxymethyl-7,8-dihydropterin (6-HMD), leading to 6-hydroxymethyl-7,8-dihydropterin diphosphate (6-HMDP).</text>
</comment>
<keyword evidence="2 5" id="KW-0547">Nucleotide-binding</keyword>
<dbReference type="Proteomes" id="UP000290527">
    <property type="component" value="Unassembled WGS sequence"/>
</dbReference>
<keyword evidence="8" id="KW-1185">Reference proteome</keyword>
<name>A0A401HPY2_9EURY</name>
<dbReference type="SUPFAM" id="SSF63999">
    <property type="entry name" value="Thiamin pyrophosphokinase, catalytic domain"/>
    <property type="match status" value="1"/>
</dbReference>
<proteinExistence type="inferred from homology"/>
<sequence length="244" mass="28089">MDLRDWAPMYSKIIEDFKFNRERDLKSGLLLKDLIDKLNNNIPEKRLREVIEGKIVYVVGAGPSIKRHVKILKILKERDVIISADGATKALLEEDILPDIVVSDLDGDMESILESNRRGSIVIVHAHGDNIDKIKKYLPKLKNIVGSYQVPLQIPGLINYGGFTDGDRCCFLAEYCGAKRIVLCGMDFGEYITKYSRPNLRREVERGDDIKIKKLRYAKELIEYLKKHGRCIILSIEEWIRCQR</sequence>
<evidence type="ECO:0000256" key="2">
    <source>
        <dbReference type="ARBA" id="ARBA00022741"/>
    </source>
</evidence>
<dbReference type="Gene3D" id="3.40.50.10240">
    <property type="entry name" value="Thiamin pyrophosphokinase, catalytic domain"/>
    <property type="match status" value="1"/>
</dbReference>
<dbReference type="GO" id="GO:0003848">
    <property type="term" value="F:2-amino-4-hydroxy-6-hydroxymethyldihydropteridine diphosphokinase activity"/>
    <property type="evidence" value="ECO:0007669"/>
    <property type="project" value="UniProtKB-UniRule"/>
</dbReference>
<comment type="cofactor">
    <cofactor evidence="5">
        <name>Mg(2+)</name>
        <dbReference type="ChEBI" id="CHEBI:18420"/>
    </cofactor>
</comment>
<dbReference type="GO" id="GO:0000287">
    <property type="term" value="F:magnesium ion binding"/>
    <property type="evidence" value="ECO:0007669"/>
    <property type="project" value="UniProtKB-UniRule"/>
</dbReference>
<reference evidence="7 8" key="1">
    <citation type="journal article" date="2019" name="Int. J. Syst. Evol. Microbiol.">
        <title>Methanofervidicoccus abyssi gen. nov., sp. nov., a hydrogenotrophic methanogen, isolated from a hydrothermal vent chimney in the Mid-Cayman Spreading Center, the Caribbean Sea.</title>
        <authorList>
            <person name="Sakai S."/>
            <person name="Takaki Y."/>
            <person name="Miyazaki M."/>
            <person name="Ogawara M."/>
            <person name="Yanagawa K."/>
            <person name="Miyazaki J."/>
            <person name="Takai K."/>
        </authorList>
    </citation>
    <scope>NUCLEOTIDE SEQUENCE [LARGE SCALE GENOMIC DNA]</scope>
    <source>
        <strain evidence="7 8">HHB</strain>
    </source>
</reference>
<dbReference type="GO" id="GO:0004788">
    <property type="term" value="F:thiamine diphosphokinase activity"/>
    <property type="evidence" value="ECO:0007669"/>
    <property type="project" value="InterPro"/>
</dbReference>
<dbReference type="GO" id="GO:0005524">
    <property type="term" value="F:ATP binding"/>
    <property type="evidence" value="ECO:0007669"/>
    <property type="project" value="UniProtKB-UniRule"/>
</dbReference>
<keyword evidence="4 5" id="KW-0067">ATP-binding</keyword>
<dbReference type="GO" id="GO:0016301">
    <property type="term" value="F:kinase activity"/>
    <property type="evidence" value="ECO:0007669"/>
    <property type="project" value="UniProtKB-KW"/>
</dbReference>
<dbReference type="AlphaFoldDB" id="A0A401HPY2"/>
<dbReference type="GO" id="GO:2001118">
    <property type="term" value="P:tetrahydromethanopterin biosynthetic process"/>
    <property type="evidence" value="ECO:0007669"/>
    <property type="project" value="UniProtKB-UniRule"/>
</dbReference>
<dbReference type="InterPro" id="IPR036759">
    <property type="entry name" value="TPK_catalytic_sf"/>
</dbReference>
<keyword evidence="3 5" id="KW-0418">Kinase</keyword>
<evidence type="ECO:0000256" key="4">
    <source>
        <dbReference type="ARBA" id="ARBA00022840"/>
    </source>
</evidence>
<evidence type="ECO:0000256" key="1">
    <source>
        <dbReference type="ARBA" id="ARBA00022679"/>
    </source>
</evidence>
<feature type="domain" description="6-hydroxymethylpterin diphosphokinase MptE-like" evidence="6">
    <location>
        <begin position="37"/>
        <end position="190"/>
    </location>
</feature>
<dbReference type="InterPro" id="IPR002826">
    <property type="entry name" value="MptE-like"/>
</dbReference>
<comment type="pathway">
    <text evidence="5">Cofactor biosynthesis; 5,6,7,8-tetrahydromethanopterin biosynthesis.</text>
</comment>
<keyword evidence="1 5" id="KW-0808">Transferase</keyword>
<comment type="catalytic activity">
    <reaction evidence="5">
        <text>6-hydroxymethyl-7,8-dihydropterin + ATP = (7,8-dihydropterin-6-yl)methyl diphosphate + AMP + H(+)</text>
        <dbReference type="Rhea" id="RHEA:11412"/>
        <dbReference type="ChEBI" id="CHEBI:15378"/>
        <dbReference type="ChEBI" id="CHEBI:30616"/>
        <dbReference type="ChEBI" id="CHEBI:44841"/>
        <dbReference type="ChEBI" id="CHEBI:72950"/>
        <dbReference type="ChEBI" id="CHEBI:456215"/>
        <dbReference type="EC" id="2.7.6.3"/>
    </reaction>
</comment>
<dbReference type="PANTHER" id="PTHR39648:SF1">
    <property type="entry name" value="6-HYDROXYMETHYL-7,8-DIHYDROPTERIN PYROPHOSPHOKINASE"/>
    <property type="match status" value="1"/>
</dbReference>
<protein>
    <recommendedName>
        <fullName evidence="5">6-hydroxymethyl-7,8-dihydropterin pyrophosphokinase</fullName>
        <shortName evidence="5">HPPK</shortName>
        <ecNumber evidence="5">2.7.6.3</ecNumber>
    </recommendedName>
    <alternativeName>
        <fullName evidence="5">2-amino-4-hydroxy-6-hydroxymethyldihydropteridine pyrophosphokinase</fullName>
    </alternativeName>
    <alternativeName>
        <fullName evidence="5">6-hydroxymethyl-7,8-dihydropterin diphosphokinase</fullName>
        <shortName evidence="5">6-HMPDK</shortName>
    </alternativeName>
    <alternativeName>
        <fullName evidence="5">7,8-dihydro-6-hydroxymethylpterin diphosphokinase</fullName>
    </alternativeName>
    <alternativeName>
        <fullName evidence="5">7,8-dihydro-6-hydroxymethylpterin pyrophosphokinase</fullName>
        <shortName evidence="5">PPPK</shortName>
    </alternativeName>
</protein>
<accession>A0A401HPY2</accession>
<keyword evidence="5" id="KW-0460">Magnesium</keyword>
<dbReference type="GO" id="GO:0009229">
    <property type="term" value="P:thiamine diphosphate biosynthetic process"/>
    <property type="evidence" value="ECO:0007669"/>
    <property type="project" value="InterPro"/>
</dbReference>
<evidence type="ECO:0000256" key="3">
    <source>
        <dbReference type="ARBA" id="ARBA00022777"/>
    </source>
</evidence>
<evidence type="ECO:0000259" key="6">
    <source>
        <dbReference type="Pfam" id="PF01973"/>
    </source>
</evidence>
<dbReference type="RefSeq" id="WP_131007126.1">
    <property type="nucleotide sequence ID" value="NZ_BFAX01000003.1"/>
</dbReference>